<name>A0A1C6VTH8_9ACTN</name>
<reference evidence="2 3" key="1">
    <citation type="submission" date="2016-06" db="EMBL/GenBank/DDBJ databases">
        <authorList>
            <person name="Kjaerup R.B."/>
            <person name="Dalgaard T.S."/>
            <person name="Juul-Madsen H.R."/>
        </authorList>
    </citation>
    <scope>NUCLEOTIDE SEQUENCE [LARGE SCALE GENOMIC DNA]</scope>
    <source>
        <strain evidence="2 3">DSM 43363</strain>
    </source>
</reference>
<sequence>MDGYRSFLHRSFGVAAVTAAVAASALVPAPASAAVPPRICEVVVVAAGDGQAVRSAPGFAGAPLYTMSTGNSFSLWGTGITLDNVNWKPRTDNGSTPVQEWVPVINVITGLRYVDNIFCDRGV</sequence>
<keyword evidence="1" id="KW-0732">Signal</keyword>
<proteinExistence type="predicted"/>
<evidence type="ECO:0000313" key="2">
    <source>
        <dbReference type="EMBL" id="SCL69659.1"/>
    </source>
</evidence>
<evidence type="ECO:0000256" key="1">
    <source>
        <dbReference type="SAM" id="SignalP"/>
    </source>
</evidence>
<dbReference type="AlphaFoldDB" id="A0A1C6VTH8"/>
<evidence type="ECO:0000313" key="3">
    <source>
        <dbReference type="Proteomes" id="UP000199343"/>
    </source>
</evidence>
<dbReference type="OrthoDB" id="9870688at2"/>
<accession>A0A1C6VTH8</accession>
<organism evidence="2 3">
    <name type="scientific">Micromonospora peucetia</name>
    <dbReference type="NCBI Taxonomy" id="47871"/>
    <lineage>
        <taxon>Bacteria</taxon>
        <taxon>Bacillati</taxon>
        <taxon>Actinomycetota</taxon>
        <taxon>Actinomycetes</taxon>
        <taxon>Micromonosporales</taxon>
        <taxon>Micromonosporaceae</taxon>
        <taxon>Micromonospora</taxon>
    </lineage>
</organism>
<gene>
    <name evidence="2" type="ORF">GA0070608_4081</name>
</gene>
<feature type="signal peptide" evidence="1">
    <location>
        <begin position="1"/>
        <end position="33"/>
    </location>
</feature>
<feature type="chain" id="PRO_5008749019" evidence="1">
    <location>
        <begin position="34"/>
        <end position="123"/>
    </location>
</feature>
<dbReference type="Proteomes" id="UP000199343">
    <property type="component" value="Unassembled WGS sequence"/>
</dbReference>
<dbReference type="EMBL" id="FMIC01000002">
    <property type="protein sequence ID" value="SCL69659.1"/>
    <property type="molecule type" value="Genomic_DNA"/>
</dbReference>
<protein>
    <submittedName>
        <fullName evidence="2">Uncharacterized protein</fullName>
    </submittedName>
</protein>
<dbReference type="RefSeq" id="WP_141719502.1">
    <property type="nucleotide sequence ID" value="NZ_FMIC01000002.1"/>
</dbReference>